<dbReference type="InterPro" id="IPR013029">
    <property type="entry name" value="YchF_C"/>
</dbReference>
<dbReference type="InterPro" id="IPR023192">
    <property type="entry name" value="TGS-like_dom_sf"/>
</dbReference>
<accession>A0A429XU79</accession>
<gene>
    <name evidence="5 7" type="primary">ychF</name>
    <name evidence="7" type="ORF">EIC27_00730</name>
</gene>
<dbReference type="CDD" id="cd01900">
    <property type="entry name" value="YchF"/>
    <property type="match status" value="1"/>
</dbReference>
<comment type="function">
    <text evidence="5">ATPase that binds to both the 70S ribosome and the 50S ribosomal subunit in a nucleotide-independent manner.</text>
</comment>
<dbReference type="GO" id="GO:0005737">
    <property type="term" value="C:cytoplasm"/>
    <property type="evidence" value="ECO:0007669"/>
    <property type="project" value="TreeGrafter"/>
</dbReference>
<dbReference type="InterPro" id="IPR006073">
    <property type="entry name" value="GTP-bd"/>
</dbReference>
<dbReference type="PRINTS" id="PR00326">
    <property type="entry name" value="GTP1OBG"/>
</dbReference>
<comment type="similarity">
    <text evidence="5">Belongs to the TRAFAC class OBG-HflX-like GTPase superfamily. OBG GTPase family. YchF/OLA1 subfamily.</text>
</comment>
<dbReference type="InterPro" id="IPR004396">
    <property type="entry name" value="ATPase_YchF/OLA1"/>
</dbReference>
<dbReference type="CDD" id="cd04867">
    <property type="entry name" value="TGS_YchF_OLA1"/>
    <property type="match status" value="1"/>
</dbReference>
<dbReference type="Gene3D" id="1.10.150.300">
    <property type="entry name" value="TGS-like domain"/>
    <property type="match status" value="1"/>
</dbReference>
<comment type="caution">
    <text evidence="7">The sequence shown here is derived from an EMBL/GenBank/DDBJ whole genome shotgun (WGS) entry which is preliminary data.</text>
</comment>
<dbReference type="AlphaFoldDB" id="A0A429XU79"/>
<keyword evidence="2 5" id="KW-0547">Nucleotide-binding</keyword>
<evidence type="ECO:0000256" key="5">
    <source>
        <dbReference type="HAMAP-Rule" id="MF_00944"/>
    </source>
</evidence>
<dbReference type="Gene3D" id="3.10.20.30">
    <property type="match status" value="1"/>
</dbReference>
<evidence type="ECO:0000259" key="6">
    <source>
        <dbReference type="PROSITE" id="PS51710"/>
    </source>
</evidence>
<dbReference type="Pfam" id="PF06071">
    <property type="entry name" value="YchF-GTPase_C"/>
    <property type="match status" value="1"/>
</dbReference>
<protein>
    <recommendedName>
        <fullName evidence="5">Ribosome-binding ATPase YchF</fullName>
    </recommendedName>
</protein>
<dbReference type="EMBL" id="RXFM01000006">
    <property type="protein sequence ID" value="RST71550.1"/>
    <property type="molecule type" value="Genomic_DNA"/>
</dbReference>
<keyword evidence="3 5" id="KW-0067">ATP-binding</keyword>
<evidence type="ECO:0000256" key="1">
    <source>
        <dbReference type="ARBA" id="ARBA00022723"/>
    </source>
</evidence>
<dbReference type="NCBIfam" id="TIGR00092">
    <property type="entry name" value="redox-regulated ATPase YchF"/>
    <property type="match status" value="1"/>
</dbReference>
<organism evidence="7 8">
    <name type="scientific">Candidatus Aquarickettsia rohweri</name>
    <dbReference type="NCBI Taxonomy" id="2602574"/>
    <lineage>
        <taxon>Bacteria</taxon>
        <taxon>Pseudomonadati</taxon>
        <taxon>Pseudomonadota</taxon>
        <taxon>Alphaproteobacteria</taxon>
        <taxon>Rickettsiales</taxon>
        <taxon>Candidatus Midichloriaceae</taxon>
        <taxon>Candidatus Aquarickettsia</taxon>
    </lineage>
</organism>
<feature type="binding site" evidence="5">
    <location>
        <begin position="12"/>
        <end position="17"/>
    </location>
    <ligand>
        <name>ATP</name>
        <dbReference type="ChEBI" id="CHEBI:30616"/>
    </ligand>
</feature>
<dbReference type="PROSITE" id="PS51710">
    <property type="entry name" value="G_OBG"/>
    <property type="match status" value="1"/>
</dbReference>
<feature type="domain" description="OBG-type G" evidence="6">
    <location>
        <begin position="3"/>
        <end position="256"/>
    </location>
</feature>
<keyword evidence="8" id="KW-1185">Reference proteome</keyword>
<evidence type="ECO:0000256" key="4">
    <source>
        <dbReference type="ARBA" id="ARBA00022842"/>
    </source>
</evidence>
<dbReference type="Proteomes" id="UP000279470">
    <property type="component" value="Unassembled WGS sequence"/>
</dbReference>
<reference evidence="8" key="1">
    <citation type="submission" date="2018-11" db="EMBL/GenBank/DDBJ databases">
        <title>Phylogenetic, genomic, and biogeographic characterization of a novel and ubiquitous marine invertebrate-associated Rickettsiales parasite, Candidatus Marinoinvertebrata rohwerii, gen. nov., sp. nov.</title>
        <authorList>
            <person name="Klinges J.G."/>
            <person name="Rosales S.M."/>
            <person name="Mcminds R."/>
            <person name="Shaver E.C."/>
            <person name="Shantz A."/>
            <person name="Peters E.C."/>
            <person name="Burkepile D.E."/>
            <person name="Silliman B.R."/>
            <person name="Vega Thurber R.L."/>
        </authorList>
    </citation>
    <scope>NUCLEOTIDE SEQUENCE [LARGE SCALE GENOMIC DNA]</scope>
    <source>
        <strain evidence="8">a_cerv_44</strain>
    </source>
</reference>
<dbReference type="SUPFAM" id="SSF52540">
    <property type="entry name" value="P-loop containing nucleoside triphosphate hydrolases"/>
    <property type="match status" value="1"/>
</dbReference>
<dbReference type="InterPro" id="IPR012675">
    <property type="entry name" value="Beta-grasp_dom_sf"/>
</dbReference>
<dbReference type="FunFam" id="3.10.20.30:FF:000001">
    <property type="entry name" value="Ribosome-binding ATPase YchF"/>
    <property type="match status" value="1"/>
</dbReference>
<keyword evidence="1" id="KW-0479">Metal-binding</keyword>
<evidence type="ECO:0000256" key="3">
    <source>
        <dbReference type="ARBA" id="ARBA00022840"/>
    </source>
</evidence>
<dbReference type="Pfam" id="PF01926">
    <property type="entry name" value="MMR_HSR1"/>
    <property type="match status" value="1"/>
</dbReference>
<dbReference type="GO" id="GO:0043023">
    <property type="term" value="F:ribosomal large subunit binding"/>
    <property type="evidence" value="ECO:0007669"/>
    <property type="project" value="UniProtKB-UniRule"/>
</dbReference>
<keyword evidence="4" id="KW-0460">Magnesium</keyword>
<dbReference type="RefSeq" id="WP_126044251.1">
    <property type="nucleotide sequence ID" value="NZ_RXFM01000006.1"/>
</dbReference>
<evidence type="ECO:0000313" key="7">
    <source>
        <dbReference type="EMBL" id="RST71550.1"/>
    </source>
</evidence>
<dbReference type="InterPro" id="IPR012676">
    <property type="entry name" value="TGS-like"/>
</dbReference>
<dbReference type="InterPro" id="IPR041706">
    <property type="entry name" value="YchF_N"/>
</dbReference>
<dbReference type="SUPFAM" id="SSF81271">
    <property type="entry name" value="TGS-like"/>
    <property type="match status" value="1"/>
</dbReference>
<dbReference type="GO" id="GO:0046872">
    <property type="term" value="F:metal ion binding"/>
    <property type="evidence" value="ECO:0007669"/>
    <property type="project" value="UniProtKB-KW"/>
</dbReference>
<dbReference type="Gene3D" id="3.40.50.300">
    <property type="entry name" value="P-loop containing nucleotide triphosphate hydrolases"/>
    <property type="match status" value="1"/>
</dbReference>
<name>A0A429XU79_9RICK</name>
<dbReference type="InterPro" id="IPR027417">
    <property type="entry name" value="P-loop_NTPase"/>
</dbReference>
<sequence length="370" mass="41057">MGFKCGIVGLPNIGKSTLFNALTSTQKASAENYPFCTIEPNNGIVSVPDNRLVNLSNIVNSKKIIPTQIEFVDIAGIVKGASKGEGLGNKFLSHIRNVDAIVYMVRCFDNNDITHVEGNTDPIRDTEIIETELILADIESLNKQFITIEKKAKQDKNLAKKVLLINQILKVLNVGKPAKSIVNDSNEELIKELNLLTSKPFFYICNVDEESVLKGNKFSKLIDEKALSQNSASINISAKIEEEISNLDNELEQKEFLKALGLEESGLDKVIKTGYEVLGLQTYFTAGPQETRAWTFKKGILAQKAAGIIHTDFEVGFICAETVSYNDYIKYSGEQGAKESGKLRQEGKDYIVNDGDVILFRFNFSRSKNK</sequence>
<dbReference type="FunFam" id="1.10.150.300:FF:000001">
    <property type="entry name" value="Ribosome-binding ATPase YchF"/>
    <property type="match status" value="1"/>
</dbReference>
<evidence type="ECO:0000313" key="8">
    <source>
        <dbReference type="Proteomes" id="UP000279470"/>
    </source>
</evidence>
<dbReference type="PIRSF" id="PIRSF006641">
    <property type="entry name" value="CHP00092"/>
    <property type="match status" value="1"/>
</dbReference>
<dbReference type="PANTHER" id="PTHR23305">
    <property type="entry name" value="OBG GTPASE FAMILY"/>
    <property type="match status" value="1"/>
</dbReference>
<dbReference type="HAMAP" id="MF_00944">
    <property type="entry name" value="YchF_OLA1_ATPase"/>
    <property type="match status" value="1"/>
</dbReference>
<proteinExistence type="inferred from homology"/>
<dbReference type="GO" id="GO:0016887">
    <property type="term" value="F:ATP hydrolysis activity"/>
    <property type="evidence" value="ECO:0007669"/>
    <property type="project" value="UniProtKB-UniRule"/>
</dbReference>
<dbReference type="GO" id="GO:0005524">
    <property type="term" value="F:ATP binding"/>
    <property type="evidence" value="ECO:0007669"/>
    <property type="project" value="UniProtKB-UniRule"/>
</dbReference>
<dbReference type="OrthoDB" id="9810373at2"/>
<dbReference type="GO" id="GO:0005525">
    <property type="term" value="F:GTP binding"/>
    <property type="evidence" value="ECO:0007669"/>
    <property type="project" value="InterPro"/>
</dbReference>
<dbReference type="PANTHER" id="PTHR23305:SF18">
    <property type="entry name" value="OBG-TYPE G DOMAIN-CONTAINING PROTEIN"/>
    <property type="match status" value="1"/>
</dbReference>
<dbReference type="InterPro" id="IPR031167">
    <property type="entry name" value="G_OBG"/>
</dbReference>
<evidence type="ECO:0000256" key="2">
    <source>
        <dbReference type="ARBA" id="ARBA00022741"/>
    </source>
</evidence>